<dbReference type="SMART" id="SM00866">
    <property type="entry name" value="UTRA"/>
    <property type="match status" value="1"/>
</dbReference>
<gene>
    <name evidence="5" type="ORF">ACFPOF_21325</name>
</gene>
<feature type="domain" description="HTH gntR-type" evidence="4">
    <location>
        <begin position="10"/>
        <end position="78"/>
    </location>
</feature>
<proteinExistence type="predicted"/>
<dbReference type="InterPro" id="IPR028978">
    <property type="entry name" value="Chorismate_lyase_/UTRA_dom_sf"/>
</dbReference>
<dbReference type="PRINTS" id="PR00035">
    <property type="entry name" value="HTHGNTR"/>
</dbReference>
<accession>A0ABW0HVU1</accession>
<evidence type="ECO:0000256" key="2">
    <source>
        <dbReference type="ARBA" id="ARBA00023125"/>
    </source>
</evidence>
<dbReference type="PROSITE" id="PS50949">
    <property type="entry name" value="HTH_GNTR"/>
    <property type="match status" value="1"/>
</dbReference>
<dbReference type="InterPro" id="IPR036390">
    <property type="entry name" value="WH_DNA-bd_sf"/>
</dbReference>
<keyword evidence="3" id="KW-0804">Transcription</keyword>
<dbReference type="Gene3D" id="1.10.10.10">
    <property type="entry name" value="Winged helix-like DNA-binding domain superfamily/Winged helix DNA-binding domain"/>
    <property type="match status" value="1"/>
</dbReference>
<dbReference type="CDD" id="cd07377">
    <property type="entry name" value="WHTH_GntR"/>
    <property type="match status" value="1"/>
</dbReference>
<dbReference type="Pfam" id="PF07702">
    <property type="entry name" value="UTRA"/>
    <property type="match status" value="1"/>
</dbReference>
<dbReference type="InterPro" id="IPR000524">
    <property type="entry name" value="Tscrpt_reg_HTH_GntR"/>
</dbReference>
<name>A0ABW0HVU1_9BACL</name>
<evidence type="ECO:0000256" key="3">
    <source>
        <dbReference type="ARBA" id="ARBA00023163"/>
    </source>
</evidence>
<dbReference type="SUPFAM" id="SSF64288">
    <property type="entry name" value="Chorismate lyase-like"/>
    <property type="match status" value="1"/>
</dbReference>
<keyword evidence="1" id="KW-0805">Transcription regulation</keyword>
<dbReference type="RefSeq" id="WP_378136405.1">
    <property type="nucleotide sequence ID" value="NZ_JBHSMI010000029.1"/>
</dbReference>
<dbReference type="InterPro" id="IPR050679">
    <property type="entry name" value="Bact_HTH_transcr_reg"/>
</dbReference>
<keyword evidence="2" id="KW-0238">DNA-binding</keyword>
<dbReference type="Proteomes" id="UP001596113">
    <property type="component" value="Unassembled WGS sequence"/>
</dbReference>
<dbReference type="InterPro" id="IPR036388">
    <property type="entry name" value="WH-like_DNA-bd_sf"/>
</dbReference>
<protein>
    <submittedName>
        <fullName evidence="5">GntR family transcriptional regulator</fullName>
    </submittedName>
</protein>
<comment type="caution">
    <text evidence="5">The sequence shown here is derived from an EMBL/GenBank/DDBJ whole genome shotgun (WGS) entry which is preliminary data.</text>
</comment>
<reference evidence="6" key="1">
    <citation type="journal article" date="2019" name="Int. J. Syst. Evol. Microbiol.">
        <title>The Global Catalogue of Microorganisms (GCM) 10K type strain sequencing project: providing services to taxonomists for standard genome sequencing and annotation.</title>
        <authorList>
            <consortium name="The Broad Institute Genomics Platform"/>
            <consortium name="The Broad Institute Genome Sequencing Center for Infectious Disease"/>
            <person name="Wu L."/>
            <person name="Ma J."/>
        </authorList>
    </citation>
    <scope>NUCLEOTIDE SEQUENCE [LARGE SCALE GENOMIC DNA]</scope>
    <source>
        <strain evidence="6">CGMCC 1.18575</strain>
    </source>
</reference>
<evidence type="ECO:0000259" key="4">
    <source>
        <dbReference type="PROSITE" id="PS50949"/>
    </source>
</evidence>
<organism evidence="5 6">
    <name type="scientific">Cohnella soli</name>
    <dbReference type="NCBI Taxonomy" id="425005"/>
    <lineage>
        <taxon>Bacteria</taxon>
        <taxon>Bacillati</taxon>
        <taxon>Bacillota</taxon>
        <taxon>Bacilli</taxon>
        <taxon>Bacillales</taxon>
        <taxon>Paenibacillaceae</taxon>
        <taxon>Cohnella</taxon>
    </lineage>
</organism>
<dbReference type="InterPro" id="IPR011663">
    <property type="entry name" value="UTRA"/>
</dbReference>
<dbReference type="EMBL" id="JBHSMI010000029">
    <property type="protein sequence ID" value="MFC5405291.1"/>
    <property type="molecule type" value="Genomic_DNA"/>
</dbReference>
<dbReference type="SMART" id="SM00345">
    <property type="entry name" value="HTH_GNTR"/>
    <property type="match status" value="1"/>
</dbReference>
<evidence type="ECO:0000313" key="5">
    <source>
        <dbReference type="EMBL" id="MFC5405291.1"/>
    </source>
</evidence>
<dbReference type="PANTHER" id="PTHR44846">
    <property type="entry name" value="MANNOSYL-D-GLYCERATE TRANSPORT/METABOLISM SYSTEM REPRESSOR MNGR-RELATED"/>
    <property type="match status" value="1"/>
</dbReference>
<dbReference type="Gene3D" id="3.40.1410.10">
    <property type="entry name" value="Chorismate lyase-like"/>
    <property type="match status" value="1"/>
</dbReference>
<sequence>MTPVQRSRGKPLYVQVMNVLKDRILHGVYPVGTLIPSEPQLEEEFNVSKITVRAAIKELAQDGYVEKGSGKGTKVIRNTSTSKLSKLKRFTEVLVEEGHRIRKELLAAEMVTTEIDSIPRQLFGKTCLKIERIYRLNGEPYIYFAHYLTAKVAGIEPSDLDEQSLYGLLEDRQVFLDKYRDEFSVIAEASQRTKEALGLGDGPGKPLLKRVRYSFDGNGEPAEFSEGYYDTDKHHYVVNYDV</sequence>
<dbReference type="PANTHER" id="PTHR44846:SF1">
    <property type="entry name" value="MANNOSYL-D-GLYCERATE TRANSPORT_METABOLISM SYSTEM REPRESSOR MNGR-RELATED"/>
    <property type="match status" value="1"/>
</dbReference>
<evidence type="ECO:0000256" key="1">
    <source>
        <dbReference type="ARBA" id="ARBA00023015"/>
    </source>
</evidence>
<dbReference type="SUPFAM" id="SSF46785">
    <property type="entry name" value="Winged helix' DNA-binding domain"/>
    <property type="match status" value="1"/>
</dbReference>
<keyword evidence="6" id="KW-1185">Reference proteome</keyword>
<evidence type="ECO:0000313" key="6">
    <source>
        <dbReference type="Proteomes" id="UP001596113"/>
    </source>
</evidence>
<dbReference type="Pfam" id="PF00392">
    <property type="entry name" value="GntR"/>
    <property type="match status" value="1"/>
</dbReference>